<reference evidence="16" key="2">
    <citation type="submission" date="2018-05" db="EMBL/GenBank/DDBJ databases">
        <title>OpunRS2 (Oryza punctata Reference Sequence Version 2).</title>
        <authorList>
            <person name="Zhang J."/>
            <person name="Kudrna D."/>
            <person name="Lee S."/>
            <person name="Talag J."/>
            <person name="Welchert J."/>
            <person name="Wing R.A."/>
        </authorList>
    </citation>
    <scope>NUCLEOTIDE SEQUENCE [LARGE SCALE GENOMIC DNA]</scope>
</reference>
<dbReference type="PANTHER" id="PTHR24286">
    <property type="entry name" value="CYTOCHROME P450 26"/>
    <property type="match status" value="1"/>
</dbReference>
<dbReference type="SUPFAM" id="SSF48264">
    <property type="entry name" value="Cytochrome P450"/>
    <property type="match status" value="1"/>
</dbReference>
<keyword evidence="4 12" id="KW-0349">Heme</keyword>
<comment type="cofactor">
    <cofactor evidence="1 12">
        <name>heme</name>
        <dbReference type="ChEBI" id="CHEBI:30413"/>
    </cofactor>
</comment>
<evidence type="ECO:0000256" key="15">
    <source>
        <dbReference type="SAM" id="SignalP"/>
    </source>
</evidence>
<evidence type="ECO:0000256" key="6">
    <source>
        <dbReference type="ARBA" id="ARBA00022723"/>
    </source>
</evidence>
<dbReference type="Gene3D" id="1.10.630.10">
    <property type="entry name" value="Cytochrome P450"/>
    <property type="match status" value="1"/>
</dbReference>
<keyword evidence="6 12" id="KW-0479">Metal-binding</keyword>
<comment type="similarity">
    <text evidence="3 13">Belongs to the cytochrome P450 family.</text>
</comment>
<dbReference type="InterPro" id="IPR036396">
    <property type="entry name" value="Cyt_P450_sf"/>
</dbReference>
<dbReference type="EnsemblPlants" id="OPUNC10G03600.1">
    <property type="protein sequence ID" value="OPUNC10G03600.1"/>
    <property type="gene ID" value="OPUNC10G03600"/>
</dbReference>
<keyword evidence="5 14" id="KW-0812">Transmembrane</keyword>
<dbReference type="Pfam" id="PF00067">
    <property type="entry name" value="p450"/>
    <property type="match status" value="1"/>
</dbReference>
<evidence type="ECO:0000256" key="13">
    <source>
        <dbReference type="RuleBase" id="RU000461"/>
    </source>
</evidence>
<reference evidence="16" key="1">
    <citation type="submission" date="2015-04" db="UniProtKB">
        <authorList>
            <consortium name="EnsemblPlants"/>
        </authorList>
    </citation>
    <scope>IDENTIFICATION</scope>
</reference>
<evidence type="ECO:0000256" key="3">
    <source>
        <dbReference type="ARBA" id="ARBA00010617"/>
    </source>
</evidence>
<keyword evidence="9 12" id="KW-0408">Iron</keyword>
<evidence type="ECO:0000313" key="17">
    <source>
        <dbReference type="Proteomes" id="UP000026962"/>
    </source>
</evidence>
<feature type="transmembrane region" description="Helical" evidence="14">
    <location>
        <begin position="26"/>
        <end position="43"/>
    </location>
</feature>
<evidence type="ECO:0000256" key="9">
    <source>
        <dbReference type="ARBA" id="ARBA00023004"/>
    </source>
</evidence>
<dbReference type="PANTHER" id="PTHR24286:SF81">
    <property type="entry name" value="CYTOCHROME P450 FAMILY PROTEIN, EXPRESSED"/>
    <property type="match status" value="1"/>
</dbReference>
<dbReference type="GO" id="GO:0010268">
    <property type="term" value="P:brassinosteroid homeostasis"/>
    <property type="evidence" value="ECO:0007669"/>
    <property type="project" value="TreeGrafter"/>
</dbReference>
<evidence type="ECO:0000256" key="2">
    <source>
        <dbReference type="ARBA" id="ARBA00004370"/>
    </source>
</evidence>
<dbReference type="GO" id="GO:0016705">
    <property type="term" value="F:oxidoreductase activity, acting on paired donors, with incorporation or reduction of molecular oxygen"/>
    <property type="evidence" value="ECO:0007669"/>
    <property type="project" value="InterPro"/>
</dbReference>
<dbReference type="InterPro" id="IPR002401">
    <property type="entry name" value="Cyt_P450_E_grp-I"/>
</dbReference>
<dbReference type="GO" id="GO:0020037">
    <property type="term" value="F:heme binding"/>
    <property type="evidence" value="ECO:0007669"/>
    <property type="project" value="InterPro"/>
</dbReference>
<evidence type="ECO:0000256" key="12">
    <source>
        <dbReference type="PIRSR" id="PIRSR602401-1"/>
    </source>
</evidence>
<proteinExistence type="inferred from homology"/>
<dbReference type="InterPro" id="IPR001128">
    <property type="entry name" value="Cyt_P450"/>
</dbReference>
<evidence type="ECO:0000256" key="10">
    <source>
        <dbReference type="ARBA" id="ARBA00023033"/>
    </source>
</evidence>
<dbReference type="STRING" id="4537.A0A0E0M608"/>
<dbReference type="CDD" id="cd11043">
    <property type="entry name" value="CYP90-like"/>
    <property type="match status" value="1"/>
</dbReference>
<keyword evidence="17" id="KW-1185">Reference proteome</keyword>
<feature type="signal peptide" evidence="15">
    <location>
        <begin position="1"/>
        <end position="16"/>
    </location>
</feature>
<dbReference type="PRINTS" id="PR00463">
    <property type="entry name" value="EP450I"/>
</dbReference>
<sequence length="505" mass="57377">MEGIQLLLVLLPVAQGANYPCIALVTAGMAVLATAWLVIRLVFVKGTNTSRGPWEADGMRLVPGSRGLPIIGETLEFLTQSPSLQLPAFFKRRLDRYGPLFKTNMIMEDLIVSLDPEVSNFVLQQEERLFQMWYPDSFLRIIGADSLITTHGLLDRHIKNLALRLFGPENLRREIIQDVQKTVEDSLSSWLNHPSIELKEAVSSMIFSVTAKKLISYDSSTSDRKMWKQYDAFTQGLLAFPLCIPGTAFYKCMQGRKNVIKMLKEILNERKKTEERHESIDFFDVLIEEVKAENAEMTENTALDLLFLLLFASFETTSSGITAMLRFLTDNPEALHELIEEHNNIRKRRADKNTKITWEEYKSMKFTSHVIHEALRLASIAPVMFREAIEDVHIKGFAIPKGSKIMICPYTVHLNPVVYKDPSTFNPWRWKDIPEPAGGASKDFMAFGGGLRLCVGAHFAKLQMAVFLHCLVTKYSWKAIKGERMALSPGLRFPEGFRIQLFPKA</sequence>
<dbReference type="Proteomes" id="UP000026962">
    <property type="component" value="Chromosome 10"/>
</dbReference>
<evidence type="ECO:0000256" key="14">
    <source>
        <dbReference type="SAM" id="Phobius"/>
    </source>
</evidence>
<dbReference type="FunFam" id="1.10.630.10:FF:000020">
    <property type="entry name" value="Cytochrome P450 family protein"/>
    <property type="match status" value="1"/>
</dbReference>
<evidence type="ECO:0000256" key="4">
    <source>
        <dbReference type="ARBA" id="ARBA00022617"/>
    </source>
</evidence>
<evidence type="ECO:0008006" key="18">
    <source>
        <dbReference type="Google" id="ProtNLM"/>
    </source>
</evidence>
<feature type="binding site" description="axial binding residue" evidence="12">
    <location>
        <position position="454"/>
    </location>
    <ligand>
        <name>heme</name>
        <dbReference type="ChEBI" id="CHEBI:30413"/>
    </ligand>
    <ligandPart>
        <name>Fe</name>
        <dbReference type="ChEBI" id="CHEBI:18248"/>
    </ligandPart>
</feature>
<evidence type="ECO:0000256" key="8">
    <source>
        <dbReference type="ARBA" id="ARBA00023002"/>
    </source>
</evidence>
<keyword evidence="15" id="KW-0732">Signal</keyword>
<organism evidence="16">
    <name type="scientific">Oryza punctata</name>
    <name type="common">Red rice</name>
    <dbReference type="NCBI Taxonomy" id="4537"/>
    <lineage>
        <taxon>Eukaryota</taxon>
        <taxon>Viridiplantae</taxon>
        <taxon>Streptophyta</taxon>
        <taxon>Embryophyta</taxon>
        <taxon>Tracheophyta</taxon>
        <taxon>Spermatophyta</taxon>
        <taxon>Magnoliopsida</taxon>
        <taxon>Liliopsida</taxon>
        <taxon>Poales</taxon>
        <taxon>Poaceae</taxon>
        <taxon>BOP clade</taxon>
        <taxon>Oryzoideae</taxon>
        <taxon>Oryzeae</taxon>
        <taxon>Oryzinae</taxon>
        <taxon>Oryza</taxon>
    </lineage>
</organism>
<keyword evidence="7 14" id="KW-1133">Transmembrane helix</keyword>
<dbReference type="Gramene" id="OPUNC10G03600.1">
    <property type="protein sequence ID" value="OPUNC10G03600.1"/>
    <property type="gene ID" value="OPUNC10G03600"/>
</dbReference>
<dbReference type="AlphaFoldDB" id="A0A0E0M608"/>
<protein>
    <recommendedName>
        <fullName evidence="18">Cytochrome P450</fullName>
    </recommendedName>
</protein>
<dbReference type="GO" id="GO:0016125">
    <property type="term" value="P:sterol metabolic process"/>
    <property type="evidence" value="ECO:0007669"/>
    <property type="project" value="TreeGrafter"/>
</dbReference>
<keyword evidence="8 13" id="KW-0560">Oxidoreductase</keyword>
<dbReference type="OMA" id="TNMIMED"/>
<comment type="subcellular location">
    <subcellularLocation>
        <location evidence="2">Membrane</location>
    </subcellularLocation>
</comment>
<evidence type="ECO:0000256" key="11">
    <source>
        <dbReference type="ARBA" id="ARBA00023136"/>
    </source>
</evidence>
<evidence type="ECO:0000313" key="16">
    <source>
        <dbReference type="EnsemblPlants" id="OPUNC10G03600.1"/>
    </source>
</evidence>
<feature type="chain" id="PRO_5002367549" description="Cytochrome P450" evidence="15">
    <location>
        <begin position="17"/>
        <end position="505"/>
    </location>
</feature>
<dbReference type="GO" id="GO:0005506">
    <property type="term" value="F:iron ion binding"/>
    <property type="evidence" value="ECO:0007669"/>
    <property type="project" value="InterPro"/>
</dbReference>
<evidence type="ECO:0000256" key="1">
    <source>
        <dbReference type="ARBA" id="ARBA00001971"/>
    </source>
</evidence>
<evidence type="ECO:0000256" key="7">
    <source>
        <dbReference type="ARBA" id="ARBA00022989"/>
    </source>
</evidence>
<dbReference type="PROSITE" id="PS00086">
    <property type="entry name" value="CYTOCHROME_P450"/>
    <property type="match status" value="1"/>
</dbReference>
<dbReference type="InterPro" id="IPR017972">
    <property type="entry name" value="Cyt_P450_CS"/>
</dbReference>
<evidence type="ECO:0000256" key="5">
    <source>
        <dbReference type="ARBA" id="ARBA00022692"/>
    </source>
</evidence>
<dbReference type="HOGENOM" id="CLU_001570_15_5_1"/>
<dbReference type="GO" id="GO:0016132">
    <property type="term" value="P:brassinosteroid biosynthetic process"/>
    <property type="evidence" value="ECO:0007669"/>
    <property type="project" value="TreeGrafter"/>
</dbReference>
<keyword evidence="10 13" id="KW-0503">Monooxygenase</keyword>
<dbReference type="PRINTS" id="PR00385">
    <property type="entry name" value="P450"/>
</dbReference>
<dbReference type="GO" id="GO:0016020">
    <property type="term" value="C:membrane"/>
    <property type="evidence" value="ECO:0007669"/>
    <property type="project" value="UniProtKB-SubCell"/>
</dbReference>
<dbReference type="GO" id="GO:0004497">
    <property type="term" value="F:monooxygenase activity"/>
    <property type="evidence" value="ECO:0007669"/>
    <property type="project" value="UniProtKB-KW"/>
</dbReference>
<dbReference type="eggNOG" id="KOG0157">
    <property type="taxonomic scope" value="Eukaryota"/>
</dbReference>
<keyword evidence="11 14" id="KW-0472">Membrane</keyword>
<accession>A0A0E0M608</accession>
<name>A0A0E0M608_ORYPU</name>